<dbReference type="Gene3D" id="3.30.70.1350">
    <property type="entry name" value="Cation efflux protein, cytoplasmic domain"/>
    <property type="match status" value="1"/>
</dbReference>
<dbReference type="EMBL" id="CAADFZ010000023">
    <property type="protein sequence ID" value="VFK62285.1"/>
    <property type="molecule type" value="Genomic_DNA"/>
</dbReference>
<dbReference type="InterPro" id="IPR027470">
    <property type="entry name" value="Cation_efflux_CTD"/>
</dbReference>
<dbReference type="InterPro" id="IPR027469">
    <property type="entry name" value="Cation_efflux_TMD_sf"/>
</dbReference>
<keyword evidence="6" id="KW-0864">Zinc transport</keyword>
<keyword evidence="6" id="KW-0406">Ion transport</keyword>
<keyword evidence="3" id="KW-0813">Transport</keyword>
<name>A0A451AWW8_9GAMM</name>
<feature type="transmembrane region" description="Helical" evidence="9">
    <location>
        <begin position="54"/>
        <end position="75"/>
    </location>
</feature>
<dbReference type="Gene3D" id="1.20.1510.10">
    <property type="entry name" value="Cation efflux protein transmembrane domain"/>
    <property type="match status" value="1"/>
</dbReference>
<dbReference type="EMBL" id="CAADGD010000028">
    <property type="protein sequence ID" value="VFK70397.1"/>
    <property type="molecule type" value="Genomic_DNA"/>
</dbReference>
<comment type="subcellular location">
    <subcellularLocation>
        <location evidence="1">Membrane</location>
        <topology evidence="1">Multi-pass membrane protein</topology>
    </subcellularLocation>
</comment>
<feature type="transmembrane region" description="Helical" evidence="9">
    <location>
        <begin position="132"/>
        <end position="151"/>
    </location>
</feature>
<evidence type="ECO:0000259" key="11">
    <source>
        <dbReference type="Pfam" id="PF16916"/>
    </source>
</evidence>
<organism evidence="13">
    <name type="scientific">Candidatus Kentrum sp. UNK</name>
    <dbReference type="NCBI Taxonomy" id="2126344"/>
    <lineage>
        <taxon>Bacteria</taxon>
        <taxon>Pseudomonadati</taxon>
        <taxon>Pseudomonadota</taxon>
        <taxon>Gammaproteobacteria</taxon>
        <taxon>Candidatus Kentrum</taxon>
    </lineage>
</organism>
<dbReference type="InterPro" id="IPR058533">
    <property type="entry name" value="Cation_efflux_TM"/>
</dbReference>
<protein>
    <submittedName>
        <fullName evidence="13">Cation diffusion facilitator family transporter</fullName>
    </submittedName>
</protein>
<dbReference type="Pfam" id="PF01545">
    <property type="entry name" value="Cation_efflux"/>
    <property type="match status" value="1"/>
</dbReference>
<keyword evidence="5 9" id="KW-0812">Transmembrane</keyword>
<keyword evidence="4" id="KW-0408">Iron</keyword>
<keyword evidence="8 9" id="KW-0472">Membrane</keyword>
<keyword evidence="6" id="KW-0862">Zinc</keyword>
<sequence>MTSNTIQHHHHRVADYREERYHAMRRVTHIGSVLDLGLAVAKMTVGWLAHSQALIADGVHSLSDLLTNFLVLFAAREAHREADEEHPYGHERIEAMATVGLGVVLVLVASGIGFDAIRRLLHPDLLLRPEMWALVVAAISIAVKEGLYHYTMRIANRLQSNLLRANAWHSRSDAISSVVVVVGVAGSMAGLPYVDAIAAVVVAAMIARIGVELAWRSVGELIDTGVEEQELARIQDVILGVDGVATLHMLRTRRMGKNVLVDVHITLLNSRVSVSEGHQISEIVMARLMENLEEVTDVTVHIDPEDDERSPSNRALPLRGEFIGHLRRCWSSIEQANDIHQINLHYLNGRIYVEVVLPLAVITEGIDAREIEDAFQSVVRRESDIGDIRLFYADL</sequence>
<evidence type="ECO:0000256" key="4">
    <source>
        <dbReference type="ARBA" id="ARBA00022496"/>
    </source>
</evidence>
<feature type="transmembrane region" description="Helical" evidence="9">
    <location>
        <begin position="95"/>
        <end position="112"/>
    </location>
</feature>
<evidence type="ECO:0000313" key="12">
    <source>
        <dbReference type="EMBL" id="VFK62285.1"/>
    </source>
</evidence>
<evidence type="ECO:0000259" key="10">
    <source>
        <dbReference type="Pfam" id="PF01545"/>
    </source>
</evidence>
<proteinExistence type="inferred from homology"/>
<evidence type="ECO:0000256" key="6">
    <source>
        <dbReference type="ARBA" id="ARBA00022906"/>
    </source>
</evidence>
<evidence type="ECO:0000256" key="5">
    <source>
        <dbReference type="ARBA" id="ARBA00022692"/>
    </source>
</evidence>
<dbReference type="NCBIfam" id="TIGR01297">
    <property type="entry name" value="CDF"/>
    <property type="match status" value="1"/>
</dbReference>
<dbReference type="PANTHER" id="PTHR43840:SF15">
    <property type="entry name" value="MITOCHONDRIAL METAL TRANSPORTER 1-RELATED"/>
    <property type="match status" value="1"/>
</dbReference>
<dbReference type="AlphaFoldDB" id="A0A451AWW8"/>
<dbReference type="SUPFAM" id="SSF160240">
    <property type="entry name" value="Cation efflux protein cytoplasmic domain-like"/>
    <property type="match status" value="1"/>
</dbReference>
<dbReference type="InterPro" id="IPR002524">
    <property type="entry name" value="Cation_efflux"/>
</dbReference>
<dbReference type="SUPFAM" id="SSF161111">
    <property type="entry name" value="Cation efflux protein transmembrane domain-like"/>
    <property type="match status" value="1"/>
</dbReference>
<evidence type="ECO:0000256" key="1">
    <source>
        <dbReference type="ARBA" id="ARBA00004141"/>
    </source>
</evidence>
<dbReference type="Pfam" id="PF16916">
    <property type="entry name" value="ZT_dimer"/>
    <property type="match status" value="1"/>
</dbReference>
<dbReference type="FunFam" id="1.20.1510.10:FF:000006">
    <property type="entry name" value="Divalent cation efflux transporter"/>
    <property type="match status" value="1"/>
</dbReference>
<evidence type="ECO:0000256" key="8">
    <source>
        <dbReference type="ARBA" id="ARBA00023136"/>
    </source>
</evidence>
<reference evidence="13" key="1">
    <citation type="submission" date="2019-02" db="EMBL/GenBank/DDBJ databases">
        <authorList>
            <person name="Gruber-Vodicka R. H."/>
            <person name="Seah K. B. B."/>
        </authorList>
    </citation>
    <scope>NUCLEOTIDE SEQUENCE</scope>
    <source>
        <strain evidence="13">BECK_BY19</strain>
        <strain evidence="12">BECK_BY8</strain>
    </source>
</reference>
<dbReference type="GO" id="GO:0006829">
    <property type="term" value="P:zinc ion transport"/>
    <property type="evidence" value="ECO:0007669"/>
    <property type="project" value="UniProtKB-KW"/>
</dbReference>
<feature type="transmembrane region" description="Helical" evidence="9">
    <location>
        <begin position="172"/>
        <end position="190"/>
    </location>
</feature>
<dbReference type="GO" id="GO:0016020">
    <property type="term" value="C:membrane"/>
    <property type="evidence" value="ECO:0007669"/>
    <property type="project" value="UniProtKB-SubCell"/>
</dbReference>
<evidence type="ECO:0000313" key="13">
    <source>
        <dbReference type="EMBL" id="VFK70397.1"/>
    </source>
</evidence>
<evidence type="ECO:0000256" key="3">
    <source>
        <dbReference type="ARBA" id="ARBA00022448"/>
    </source>
</evidence>
<dbReference type="GO" id="GO:0008324">
    <property type="term" value="F:monoatomic cation transmembrane transporter activity"/>
    <property type="evidence" value="ECO:0007669"/>
    <property type="project" value="InterPro"/>
</dbReference>
<keyword evidence="7 9" id="KW-1133">Transmembrane helix</keyword>
<comment type="similarity">
    <text evidence="2">Belongs to the cation diffusion facilitator (CDF) transporter (TC 2.A.4) family. FieF subfamily.</text>
</comment>
<gene>
    <name evidence="12" type="ORF">BECKUNK1418G_GA0071005_102314</name>
    <name evidence="13" type="ORF">BECKUNK1418H_GA0071006_102814</name>
</gene>
<feature type="domain" description="Cation efflux protein cytoplasmic" evidence="11">
    <location>
        <begin position="227"/>
        <end position="305"/>
    </location>
</feature>
<dbReference type="InterPro" id="IPR036837">
    <property type="entry name" value="Cation_efflux_CTD_sf"/>
</dbReference>
<evidence type="ECO:0000256" key="2">
    <source>
        <dbReference type="ARBA" id="ARBA00010212"/>
    </source>
</evidence>
<dbReference type="PANTHER" id="PTHR43840">
    <property type="entry name" value="MITOCHONDRIAL METAL TRANSPORTER 1-RELATED"/>
    <property type="match status" value="1"/>
</dbReference>
<feature type="domain" description="Cation efflux protein transmembrane" evidence="10">
    <location>
        <begin position="30"/>
        <end position="222"/>
    </location>
</feature>
<accession>A0A451AWW8</accession>
<dbReference type="InterPro" id="IPR050291">
    <property type="entry name" value="CDF_Transporter"/>
</dbReference>
<keyword evidence="4" id="KW-0410">Iron transport</keyword>
<dbReference type="GO" id="GO:0006826">
    <property type="term" value="P:iron ion transport"/>
    <property type="evidence" value="ECO:0007669"/>
    <property type="project" value="UniProtKB-KW"/>
</dbReference>
<evidence type="ECO:0000256" key="7">
    <source>
        <dbReference type="ARBA" id="ARBA00022989"/>
    </source>
</evidence>
<feature type="transmembrane region" description="Helical" evidence="9">
    <location>
        <begin position="27"/>
        <end position="48"/>
    </location>
</feature>
<evidence type="ECO:0000256" key="9">
    <source>
        <dbReference type="SAM" id="Phobius"/>
    </source>
</evidence>